<gene>
    <name evidence="11" type="primary">ubiA</name>
    <name evidence="13" type="ORF">EOD42_12350</name>
</gene>
<dbReference type="RefSeq" id="WP_127787858.1">
    <property type="nucleotide sequence ID" value="NZ_SACL01000004.1"/>
</dbReference>
<comment type="pathway">
    <text evidence="11">Cofactor biosynthesis; ubiquinone biosynthesis.</text>
</comment>
<dbReference type="EMBL" id="SACL01000004">
    <property type="protein sequence ID" value="RVT95923.1"/>
    <property type="molecule type" value="Genomic_DNA"/>
</dbReference>
<evidence type="ECO:0000256" key="7">
    <source>
        <dbReference type="ARBA" id="ARBA00022688"/>
    </source>
</evidence>
<dbReference type="InterPro" id="IPR000537">
    <property type="entry name" value="UbiA_prenyltransferase"/>
</dbReference>
<name>A0A437ME24_9PROT</name>
<comment type="similarity">
    <text evidence="3 11">Belongs to the UbiA prenyltransferase family.</text>
</comment>
<keyword evidence="4 11" id="KW-1003">Cell membrane</keyword>
<evidence type="ECO:0000256" key="1">
    <source>
        <dbReference type="ARBA" id="ARBA00001946"/>
    </source>
</evidence>
<dbReference type="Proteomes" id="UP000282957">
    <property type="component" value="Unassembled WGS sequence"/>
</dbReference>
<dbReference type="Gene3D" id="1.20.120.1780">
    <property type="entry name" value="UbiA prenyltransferase"/>
    <property type="match status" value="1"/>
</dbReference>
<dbReference type="Gene3D" id="1.10.357.140">
    <property type="entry name" value="UbiA prenyltransferase"/>
    <property type="match status" value="1"/>
</dbReference>
<dbReference type="GO" id="GO:0008412">
    <property type="term" value="F:4-hydroxybenzoate polyprenyltransferase activity"/>
    <property type="evidence" value="ECO:0007669"/>
    <property type="project" value="UniProtKB-UniRule"/>
</dbReference>
<dbReference type="AlphaFoldDB" id="A0A437ME24"/>
<dbReference type="UniPathway" id="UPA00232"/>
<dbReference type="PROSITE" id="PS00943">
    <property type="entry name" value="UBIA"/>
    <property type="match status" value="1"/>
</dbReference>
<feature type="transmembrane region" description="Helical" evidence="11">
    <location>
        <begin position="154"/>
        <end position="171"/>
    </location>
</feature>
<evidence type="ECO:0000256" key="11">
    <source>
        <dbReference type="HAMAP-Rule" id="MF_01635"/>
    </source>
</evidence>
<comment type="cofactor">
    <cofactor evidence="1 11">
        <name>Mg(2+)</name>
        <dbReference type="ChEBI" id="CHEBI:18420"/>
    </cofactor>
</comment>
<organism evidence="13 14">
    <name type="scientific">Rhodovarius crocodyli</name>
    <dbReference type="NCBI Taxonomy" id="1979269"/>
    <lineage>
        <taxon>Bacteria</taxon>
        <taxon>Pseudomonadati</taxon>
        <taxon>Pseudomonadota</taxon>
        <taxon>Alphaproteobacteria</taxon>
        <taxon>Acetobacterales</taxon>
        <taxon>Roseomonadaceae</taxon>
        <taxon>Rhodovarius</taxon>
    </lineage>
</organism>
<evidence type="ECO:0000256" key="3">
    <source>
        <dbReference type="ARBA" id="ARBA00005985"/>
    </source>
</evidence>
<evidence type="ECO:0000313" key="14">
    <source>
        <dbReference type="Proteomes" id="UP000282957"/>
    </source>
</evidence>
<evidence type="ECO:0000256" key="4">
    <source>
        <dbReference type="ARBA" id="ARBA00022475"/>
    </source>
</evidence>
<protein>
    <recommendedName>
        <fullName evidence="11 12">4-hydroxybenzoate octaprenyltransferase</fullName>
        <ecNumber evidence="11 12">2.5.1.39</ecNumber>
    </recommendedName>
    <alternativeName>
        <fullName evidence="11">4-HB polyprenyltransferase</fullName>
    </alternativeName>
</protein>
<keyword evidence="8 11" id="KW-0812">Transmembrane</keyword>
<dbReference type="Pfam" id="PF01040">
    <property type="entry name" value="UbiA"/>
    <property type="match status" value="1"/>
</dbReference>
<evidence type="ECO:0000313" key="13">
    <source>
        <dbReference type="EMBL" id="RVT95923.1"/>
    </source>
</evidence>
<dbReference type="GO" id="GO:0005886">
    <property type="term" value="C:plasma membrane"/>
    <property type="evidence" value="ECO:0007669"/>
    <property type="project" value="UniProtKB-SubCell"/>
</dbReference>
<accession>A0A437ME24</accession>
<comment type="catalytic activity">
    <reaction evidence="11">
        <text>all-trans-octaprenyl diphosphate + 4-hydroxybenzoate = 4-hydroxy-3-(all-trans-octaprenyl)benzoate + diphosphate</text>
        <dbReference type="Rhea" id="RHEA:27782"/>
        <dbReference type="ChEBI" id="CHEBI:1617"/>
        <dbReference type="ChEBI" id="CHEBI:17879"/>
        <dbReference type="ChEBI" id="CHEBI:33019"/>
        <dbReference type="ChEBI" id="CHEBI:57711"/>
        <dbReference type="EC" id="2.5.1.39"/>
    </reaction>
</comment>
<keyword evidence="11" id="KW-0460">Magnesium</keyword>
<keyword evidence="10 11" id="KW-0472">Membrane</keyword>
<feature type="transmembrane region" description="Helical" evidence="11">
    <location>
        <begin position="224"/>
        <end position="242"/>
    </location>
</feature>
<dbReference type="HAMAP" id="MF_01635">
    <property type="entry name" value="UbiA"/>
    <property type="match status" value="1"/>
</dbReference>
<feature type="transmembrane region" description="Helical" evidence="11">
    <location>
        <begin position="32"/>
        <end position="49"/>
    </location>
</feature>
<dbReference type="FunFam" id="1.10.357.140:FF:000008">
    <property type="entry name" value="4-hydroxybenzoate octaprenyltransferase"/>
    <property type="match status" value="1"/>
</dbReference>
<evidence type="ECO:0000256" key="12">
    <source>
        <dbReference type="NCBIfam" id="TIGR01474"/>
    </source>
</evidence>
<dbReference type="EC" id="2.5.1.39" evidence="11 12"/>
<keyword evidence="5 11" id="KW-0997">Cell inner membrane</keyword>
<feature type="transmembrane region" description="Helical" evidence="11">
    <location>
        <begin position="127"/>
        <end position="145"/>
    </location>
</feature>
<keyword evidence="9 11" id="KW-1133">Transmembrane helix</keyword>
<comment type="function">
    <text evidence="11">Catalyzes the prenylation of para-hydroxybenzoate (PHB) with an all-trans polyprenyl group. Mediates the second step in the final reaction sequence of ubiquinone-8 (UQ-8) biosynthesis, which is the condensation of the polyisoprenoid side chain with PHB, generating the first membrane-bound Q intermediate 3-octaprenyl-4-hydroxybenzoate.</text>
</comment>
<dbReference type="FunFam" id="1.20.120.1780:FF:000001">
    <property type="entry name" value="4-hydroxybenzoate octaprenyltransferase"/>
    <property type="match status" value="1"/>
</dbReference>
<dbReference type="OrthoDB" id="9782418at2"/>
<evidence type="ECO:0000256" key="2">
    <source>
        <dbReference type="ARBA" id="ARBA00004141"/>
    </source>
</evidence>
<dbReference type="GO" id="GO:0006744">
    <property type="term" value="P:ubiquinone biosynthetic process"/>
    <property type="evidence" value="ECO:0007669"/>
    <property type="project" value="UniProtKB-UniRule"/>
</dbReference>
<evidence type="ECO:0000256" key="10">
    <source>
        <dbReference type="ARBA" id="ARBA00023136"/>
    </source>
</evidence>
<comment type="caution">
    <text evidence="13">The sequence shown here is derived from an EMBL/GenBank/DDBJ whole genome shotgun (WGS) entry which is preliminary data.</text>
</comment>
<dbReference type="PANTHER" id="PTHR11048:SF28">
    <property type="entry name" value="4-HYDROXYBENZOATE POLYPRENYLTRANSFERASE, MITOCHONDRIAL"/>
    <property type="match status" value="1"/>
</dbReference>
<dbReference type="InterPro" id="IPR030470">
    <property type="entry name" value="UbiA_prenylTrfase_CS"/>
</dbReference>
<dbReference type="CDD" id="cd13959">
    <property type="entry name" value="PT_UbiA_COQ2"/>
    <property type="match status" value="1"/>
</dbReference>
<dbReference type="PANTHER" id="PTHR11048">
    <property type="entry name" value="PRENYLTRANSFERASES"/>
    <property type="match status" value="1"/>
</dbReference>
<feature type="transmembrane region" description="Helical" evidence="11">
    <location>
        <begin position="101"/>
        <end position="121"/>
    </location>
</feature>
<keyword evidence="7 11" id="KW-0831">Ubiquinone biosynthesis</keyword>
<evidence type="ECO:0000256" key="9">
    <source>
        <dbReference type="ARBA" id="ARBA00022989"/>
    </source>
</evidence>
<dbReference type="InterPro" id="IPR044878">
    <property type="entry name" value="UbiA_sf"/>
</dbReference>
<sequence>MQGWTDIRWDLMARLPAPARPYANLMRLDRPIGVWLLLLPGWWGIALAAHSLGQALWLGFLFAVGATIMRGAGCVVNDLWDRELDRQVERTRGRPLASGEVSVMQALVFLAVLGLIGLAILTQLNWLSIWLGVASLGPVVVYPLAKRVTDYPQAVLGVTFGWGATLGYAAAAGTYGWAPFLLHAAAFFWILGYDTIYAHQDREDDAQVGIRSTARRFEHTTRPFLIVCYSMVMLLLCLAGWAGGLSWLYAPALIPAALLLGWQVVRVDIDNPALCLALFKLNRDVGLLITLAVLIGRL</sequence>
<proteinExistence type="inferred from homology"/>
<dbReference type="NCBIfam" id="TIGR01474">
    <property type="entry name" value="ubiA_proteo"/>
    <property type="match status" value="1"/>
</dbReference>
<dbReference type="InterPro" id="IPR039653">
    <property type="entry name" value="Prenyltransferase"/>
</dbReference>
<comment type="subcellular location">
    <subcellularLocation>
        <location evidence="11">Cell inner membrane</location>
        <topology evidence="11">Multi-pass membrane protein</topology>
    </subcellularLocation>
    <subcellularLocation>
        <location evidence="2">Membrane</location>
        <topology evidence="2">Multi-pass membrane protein</topology>
    </subcellularLocation>
</comment>
<reference evidence="13 14" key="1">
    <citation type="submission" date="2019-01" db="EMBL/GenBank/DDBJ databases">
        <authorList>
            <person name="Chen W.-M."/>
        </authorList>
    </citation>
    <scope>NUCLEOTIDE SEQUENCE [LARGE SCALE GENOMIC DNA]</scope>
    <source>
        <strain evidence="13 14">CCP-6</strain>
    </source>
</reference>
<feature type="transmembrane region" description="Helical" evidence="11">
    <location>
        <begin position="177"/>
        <end position="196"/>
    </location>
</feature>
<feature type="transmembrane region" description="Helical" evidence="11">
    <location>
        <begin position="55"/>
        <end position="80"/>
    </location>
</feature>
<dbReference type="InterPro" id="IPR006370">
    <property type="entry name" value="HB_polyprenyltransferase-like"/>
</dbReference>
<evidence type="ECO:0000256" key="8">
    <source>
        <dbReference type="ARBA" id="ARBA00022692"/>
    </source>
</evidence>
<evidence type="ECO:0000256" key="5">
    <source>
        <dbReference type="ARBA" id="ARBA00022519"/>
    </source>
</evidence>
<keyword evidence="14" id="KW-1185">Reference proteome</keyword>
<keyword evidence="6 11" id="KW-0808">Transferase</keyword>
<evidence type="ECO:0000256" key="6">
    <source>
        <dbReference type="ARBA" id="ARBA00022679"/>
    </source>
</evidence>